<evidence type="ECO:0000313" key="1">
    <source>
        <dbReference type="EMBL" id="CAF1217725.1"/>
    </source>
</evidence>
<name>A0A814XLC1_9BILA</name>
<accession>A0A814XLC1</accession>
<proteinExistence type="predicted"/>
<sequence>MVDVLYSLVDANERFDRLILDPFYIHDLDMSIKPMSNDNSSIDNQILDRICEKILPRIYHQVEKLTVELHSMKRILSTINFPQLYSLSLVNFEEEILLQCLTDDSILRNLLLTQQITHLNIDIQDEESRETSEILSNLFALIVSLCKRLINLNFCQVLPERTLPMCVDNLLSTNCISSNLTELKINVTTFDDCLYLLDGRFDCLSTLIIYVFDISFTSSNMDNTKKLPKLKRFSLTSIAYTLVYDSCIIPLLRRMINLEELILYLSLIRYNSTYVDGIQLSDQILIYMPQLNRFTFSINTWVQNENTIIDLSSNEDIQHSFIGKGYGPVASYVHTIPMKAINKAHIYSFPYQFENFLHLNNSFQGGIFTKVRYLMMNDTEPFEHQLFQRISQDFSFLKCLIIFNEQPQKNKQHSSTLIIFPHLIYLNLSSAHVDYAEQFLVEKNTNLPHLLTLHIKYESLLIITNNFTNNATRLKCSKLKSLNISEPFVRSENFHQYFPLL</sequence>
<organism evidence="1 2">
    <name type="scientific">Rotaria sordida</name>
    <dbReference type="NCBI Taxonomy" id="392033"/>
    <lineage>
        <taxon>Eukaryota</taxon>
        <taxon>Metazoa</taxon>
        <taxon>Spiralia</taxon>
        <taxon>Gnathifera</taxon>
        <taxon>Rotifera</taxon>
        <taxon>Eurotatoria</taxon>
        <taxon>Bdelloidea</taxon>
        <taxon>Philodinida</taxon>
        <taxon>Philodinidae</taxon>
        <taxon>Rotaria</taxon>
    </lineage>
</organism>
<gene>
    <name evidence="1" type="ORF">ZHD862_LOCUS23707</name>
</gene>
<dbReference type="EMBL" id="CAJNOT010001560">
    <property type="protein sequence ID" value="CAF1217725.1"/>
    <property type="molecule type" value="Genomic_DNA"/>
</dbReference>
<protein>
    <submittedName>
        <fullName evidence="1">Uncharacterized protein</fullName>
    </submittedName>
</protein>
<dbReference type="Proteomes" id="UP000663864">
    <property type="component" value="Unassembled WGS sequence"/>
</dbReference>
<dbReference type="AlphaFoldDB" id="A0A814XLC1"/>
<reference evidence="1" key="1">
    <citation type="submission" date="2021-02" db="EMBL/GenBank/DDBJ databases">
        <authorList>
            <person name="Nowell W R."/>
        </authorList>
    </citation>
    <scope>NUCLEOTIDE SEQUENCE</scope>
</reference>
<comment type="caution">
    <text evidence="1">The sequence shown here is derived from an EMBL/GenBank/DDBJ whole genome shotgun (WGS) entry which is preliminary data.</text>
</comment>
<evidence type="ECO:0000313" key="2">
    <source>
        <dbReference type="Proteomes" id="UP000663864"/>
    </source>
</evidence>